<dbReference type="Proteomes" id="UP001211173">
    <property type="component" value="Unassembled WGS sequence"/>
</dbReference>
<proteinExistence type="predicted"/>
<evidence type="ECO:0000313" key="2">
    <source>
        <dbReference type="Proteomes" id="UP001211173"/>
    </source>
</evidence>
<organism evidence="1 2">
    <name type="scientific">Flavonifractor plautii</name>
    <name type="common">Fusobacterium plautii</name>
    <dbReference type="NCBI Taxonomy" id="292800"/>
    <lineage>
        <taxon>Bacteria</taxon>
        <taxon>Bacillati</taxon>
        <taxon>Bacillota</taxon>
        <taxon>Clostridia</taxon>
        <taxon>Eubacteriales</taxon>
        <taxon>Oscillospiraceae</taxon>
        <taxon>Flavonifractor</taxon>
    </lineage>
</organism>
<reference evidence="1" key="1">
    <citation type="submission" date="2023-01" db="EMBL/GenBank/DDBJ databases">
        <title>Human gut microbiome strain richness.</title>
        <authorList>
            <person name="Chen-Liaw A."/>
        </authorList>
    </citation>
    <scope>NUCLEOTIDE SEQUENCE</scope>
    <source>
        <strain evidence="1">1001287st1_F4_1001285I_161205</strain>
    </source>
</reference>
<dbReference type="EMBL" id="JAQLWV010000025">
    <property type="protein sequence ID" value="MDB7934511.1"/>
    <property type="molecule type" value="Genomic_DNA"/>
</dbReference>
<sequence length="132" mass="14958">MSKYITKKRMKEAGIAGHVNIPYGTEVEEVDGLIIYKGAAVCAITSRNAHLHFAKNDDGKGLERGALTLAITFRLEKRDAGYQGRWDLVWEDPVCQKYRRPEHEDFFLWGHAFYEAPVEDLRHIAALIGARG</sequence>
<accession>A0AAW6CK07</accession>
<evidence type="ECO:0000313" key="1">
    <source>
        <dbReference type="EMBL" id="MDB7934511.1"/>
    </source>
</evidence>
<protein>
    <submittedName>
        <fullName evidence="1">Isoaspartyl peptidase</fullName>
    </submittedName>
</protein>
<dbReference type="RefSeq" id="WP_024724657.1">
    <property type="nucleotide sequence ID" value="NZ_BAABZG010000001.1"/>
</dbReference>
<dbReference type="AlphaFoldDB" id="A0AAW6CK07"/>
<gene>
    <name evidence="1" type="ORF">PNE06_15610</name>
</gene>
<name>A0AAW6CK07_FLAPL</name>
<comment type="caution">
    <text evidence="1">The sequence shown here is derived from an EMBL/GenBank/DDBJ whole genome shotgun (WGS) entry which is preliminary data.</text>
</comment>